<dbReference type="EMBL" id="CP090958">
    <property type="protein sequence ID" value="WGW11055.1"/>
    <property type="molecule type" value="Genomic_DNA"/>
</dbReference>
<accession>A0ABY8QQ02</accession>
<gene>
    <name evidence="1" type="ORF">LWF01_13215</name>
</gene>
<keyword evidence="2" id="KW-1185">Reference proteome</keyword>
<organism evidence="1 2">
    <name type="scientific">Saxibacter everestensis</name>
    <dbReference type="NCBI Taxonomy" id="2909229"/>
    <lineage>
        <taxon>Bacteria</taxon>
        <taxon>Bacillati</taxon>
        <taxon>Actinomycetota</taxon>
        <taxon>Actinomycetes</taxon>
        <taxon>Micrococcales</taxon>
        <taxon>Brevibacteriaceae</taxon>
        <taxon>Saxibacter</taxon>
    </lineage>
</organism>
<name>A0ABY8QQ02_9MICO</name>
<sequence>MPAIVFVLLILLAAASLGLTQLKLSDASRAGAREAARGESAAAIVAAAKRVAGPAADVDIAMSADFVTVTVGAQLPSMLREFVGKPVEATATARREWKPAGPEAASVGGLR</sequence>
<dbReference type="RefSeq" id="WP_349637838.1">
    <property type="nucleotide sequence ID" value="NZ_CP090958.1"/>
</dbReference>
<dbReference type="InterPro" id="IPR049790">
    <property type="entry name" value="Rv3655c/TadE"/>
</dbReference>
<protein>
    <submittedName>
        <fullName evidence="1">TadE family type IV pilus minor pilin</fullName>
    </submittedName>
</protein>
<reference evidence="1 2" key="1">
    <citation type="submission" date="2023-05" db="EMBL/GenBank/DDBJ databases">
        <title>Lithophilousrod everest ZFBP1038 complete genpme.</title>
        <authorList>
            <person name="Tian M."/>
        </authorList>
    </citation>
    <scope>NUCLEOTIDE SEQUENCE [LARGE SCALE GENOMIC DNA]</scope>
    <source>
        <strain evidence="1 2">ZFBP1038</strain>
    </source>
</reference>
<dbReference type="Proteomes" id="UP001209083">
    <property type="component" value="Chromosome"/>
</dbReference>
<evidence type="ECO:0000313" key="1">
    <source>
        <dbReference type="EMBL" id="WGW11055.1"/>
    </source>
</evidence>
<dbReference type="NCBIfam" id="NF041390">
    <property type="entry name" value="TadE_Rv3655c"/>
    <property type="match status" value="1"/>
</dbReference>
<proteinExistence type="predicted"/>
<evidence type="ECO:0000313" key="2">
    <source>
        <dbReference type="Proteomes" id="UP001209083"/>
    </source>
</evidence>